<name>A0A0A9H132_ARUDO</name>
<reference evidence="1" key="1">
    <citation type="submission" date="2014-09" db="EMBL/GenBank/DDBJ databases">
        <authorList>
            <person name="Magalhaes I.L.F."/>
            <person name="Oliveira U."/>
            <person name="Santos F.R."/>
            <person name="Vidigal T.H.D.A."/>
            <person name="Brescovit A.D."/>
            <person name="Santos A.J."/>
        </authorList>
    </citation>
    <scope>NUCLEOTIDE SEQUENCE</scope>
    <source>
        <tissue evidence="1">Shoot tissue taken approximately 20 cm above the soil surface</tissue>
    </source>
</reference>
<organism evidence="1">
    <name type="scientific">Arundo donax</name>
    <name type="common">Giant reed</name>
    <name type="synonym">Donax arundinaceus</name>
    <dbReference type="NCBI Taxonomy" id="35708"/>
    <lineage>
        <taxon>Eukaryota</taxon>
        <taxon>Viridiplantae</taxon>
        <taxon>Streptophyta</taxon>
        <taxon>Embryophyta</taxon>
        <taxon>Tracheophyta</taxon>
        <taxon>Spermatophyta</taxon>
        <taxon>Magnoliopsida</taxon>
        <taxon>Liliopsida</taxon>
        <taxon>Poales</taxon>
        <taxon>Poaceae</taxon>
        <taxon>PACMAD clade</taxon>
        <taxon>Arundinoideae</taxon>
        <taxon>Arundineae</taxon>
        <taxon>Arundo</taxon>
    </lineage>
</organism>
<protein>
    <submittedName>
        <fullName evidence="1">Uncharacterized protein</fullName>
    </submittedName>
</protein>
<proteinExistence type="predicted"/>
<sequence length="18" mass="2100">MKFDFGLPRCEVACYHAI</sequence>
<evidence type="ECO:0000313" key="1">
    <source>
        <dbReference type="EMBL" id="JAE26563.1"/>
    </source>
</evidence>
<dbReference type="EMBL" id="GBRH01171333">
    <property type="protein sequence ID" value="JAE26563.1"/>
    <property type="molecule type" value="Transcribed_RNA"/>
</dbReference>
<reference evidence="1" key="2">
    <citation type="journal article" date="2015" name="Data Brief">
        <title>Shoot transcriptome of the giant reed, Arundo donax.</title>
        <authorList>
            <person name="Barrero R.A."/>
            <person name="Guerrero F.D."/>
            <person name="Moolhuijzen P."/>
            <person name="Goolsby J.A."/>
            <person name="Tidwell J."/>
            <person name="Bellgard S.E."/>
            <person name="Bellgard M.I."/>
        </authorList>
    </citation>
    <scope>NUCLEOTIDE SEQUENCE</scope>
    <source>
        <tissue evidence="1">Shoot tissue taken approximately 20 cm above the soil surface</tissue>
    </source>
</reference>
<dbReference type="AlphaFoldDB" id="A0A0A9H132"/>
<accession>A0A0A9H132</accession>